<protein>
    <recommendedName>
        <fullName evidence="1">UspA domain-containing protein</fullName>
    </recommendedName>
</protein>
<dbReference type="Gene3D" id="3.40.50.620">
    <property type="entry name" value="HUPs"/>
    <property type="match status" value="1"/>
</dbReference>
<proteinExistence type="predicted"/>
<organism evidence="2">
    <name type="scientific">Setaria italica</name>
    <name type="common">Foxtail millet</name>
    <name type="synonym">Panicum italicum</name>
    <dbReference type="NCBI Taxonomy" id="4555"/>
    <lineage>
        <taxon>Eukaryota</taxon>
        <taxon>Viridiplantae</taxon>
        <taxon>Streptophyta</taxon>
        <taxon>Embryophyta</taxon>
        <taxon>Tracheophyta</taxon>
        <taxon>Spermatophyta</taxon>
        <taxon>Magnoliopsida</taxon>
        <taxon>Liliopsida</taxon>
        <taxon>Poales</taxon>
        <taxon>Poaceae</taxon>
        <taxon>PACMAD clade</taxon>
        <taxon>Panicoideae</taxon>
        <taxon>Panicodae</taxon>
        <taxon>Paniceae</taxon>
        <taxon>Cenchrinae</taxon>
        <taxon>Setaria</taxon>
    </lineage>
</organism>
<dbReference type="InterPro" id="IPR014729">
    <property type="entry name" value="Rossmann-like_a/b/a_fold"/>
</dbReference>
<dbReference type="AlphaFoldDB" id="A0A368SJV3"/>
<dbReference type="PANTHER" id="PTHR47867">
    <property type="entry name" value="ADENINE NUCLEOTIDE ALPHA HYDROLASES-LIKE SUPERFAMILY PROTEIN"/>
    <property type="match status" value="1"/>
</dbReference>
<reference evidence="2" key="2">
    <citation type="submission" date="2015-07" db="EMBL/GenBank/DDBJ databases">
        <authorList>
            <person name="Noorani M."/>
        </authorList>
    </citation>
    <scope>NUCLEOTIDE SEQUENCE</scope>
    <source>
        <strain evidence="2">Yugu1</strain>
    </source>
</reference>
<name>A0A368SJV3_SETIT</name>
<accession>A0A368SJV3</accession>
<dbReference type="PANTHER" id="PTHR47867:SF1">
    <property type="entry name" value="ADENINE NUCLEOTIDE ALPHA HYDROLASES-LIKE SUPERFAMILY PROTEIN"/>
    <property type="match status" value="1"/>
</dbReference>
<feature type="domain" description="UspA" evidence="1">
    <location>
        <begin position="62"/>
        <end position="228"/>
    </location>
</feature>
<gene>
    <name evidence="2" type="ORF">SETIT_9G231100v2</name>
</gene>
<dbReference type="EMBL" id="CM003536">
    <property type="protein sequence ID" value="RCV42633.1"/>
    <property type="molecule type" value="Genomic_DNA"/>
</dbReference>
<evidence type="ECO:0000313" key="2">
    <source>
        <dbReference type="EMBL" id="RCV42633.1"/>
    </source>
</evidence>
<dbReference type="InterPro" id="IPR006016">
    <property type="entry name" value="UspA"/>
</dbReference>
<sequence>MLQPFTQFSDPQLSLPSRRGCVPCVHAATSAGSSMALIDLGRGGSRGAGAGAGGAPAKPRLVMLVADPCRESTAAMEWALSHAIVEGDDILLLHVNMPHPHNGAAGGHVPSRSSSGGSAGFPIAAFLGGGGAGAGAGADGGGDFMEAMRGACKARYPRARVHGERVEPATEGREAKAQTILAESQRRRVELLVIGHRRVSSFLGLRSSSGSSRGHDSTAEFLIEHSKCLCVSVQKKGQNAGYLLNTKTHKNFWLLA</sequence>
<evidence type="ECO:0000259" key="1">
    <source>
        <dbReference type="Pfam" id="PF00582"/>
    </source>
</evidence>
<dbReference type="SUPFAM" id="SSF52402">
    <property type="entry name" value="Adenine nucleotide alpha hydrolases-like"/>
    <property type="match status" value="1"/>
</dbReference>
<reference evidence="2" key="1">
    <citation type="journal article" date="2012" name="Nat. Biotechnol.">
        <title>Reference genome sequence of the model plant Setaria.</title>
        <authorList>
            <person name="Bennetzen J.L."/>
            <person name="Schmutz J."/>
            <person name="Wang H."/>
            <person name="Percifield R."/>
            <person name="Hawkins J."/>
            <person name="Pontaroli A.C."/>
            <person name="Estep M."/>
            <person name="Feng L."/>
            <person name="Vaughn J.N."/>
            <person name="Grimwood J."/>
            <person name="Jenkins J."/>
            <person name="Barry K."/>
            <person name="Lindquist E."/>
            <person name="Hellsten U."/>
            <person name="Deshpande S."/>
            <person name="Wang X."/>
            <person name="Wu X."/>
            <person name="Mitros T."/>
            <person name="Triplett J."/>
            <person name="Yang X."/>
            <person name="Ye C.Y."/>
            <person name="Mauro-Herrera M."/>
            <person name="Wang L."/>
            <person name="Li P."/>
            <person name="Sharma M."/>
            <person name="Sharma R."/>
            <person name="Ronald P.C."/>
            <person name="Panaud O."/>
            <person name="Kellogg E.A."/>
            <person name="Brutnell T.P."/>
            <person name="Doust A.N."/>
            <person name="Tuskan G.A."/>
            <person name="Rokhsar D."/>
            <person name="Devos K.M."/>
        </authorList>
    </citation>
    <scope>NUCLEOTIDE SEQUENCE [LARGE SCALE GENOMIC DNA]</scope>
    <source>
        <strain evidence="2">Yugu1</strain>
    </source>
</reference>
<dbReference type="OrthoDB" id="786029at2759"/>
<dbReference type="STRING" id="4555.A0A368SJV3"/>
<dbReference type="Pfam" id="PF00582">
    <property type="entry name" value="Usp"/>
    <property type="match status" value="1"/>
</dbReference>